<proteinExistence type="predicted"/>
<protein>
    <submittedName>
        <fullName evidence="2">Uncharacterized protein</fullName>
    </submittedName>
</protein>
<keyword evidence="1" id="KW-0812">Transmembrane</keyword>
<feature type="transmembrane region" description="Helical" evidence="1">
    <location>
        <begin position="287"/>
        <end position="307"/>
    </location>
</feature>
<keyword evidence="1" id="KW-1133">Transmembrane helix</keyword>
<sequence>MAAETSETLELDLSELFAGPVSVTVHQQSQFGDAHLHVVTMGYTRENRSSDGPTTTSHVRQSAVVLEESALDLPQFDLAPKPKGMAGKMLSLLSSAGLGGLGTLDFADSPQFADHYRLTAWAESPVRLMFTRKLRDFLIQHPGWNVKGQGRYLVVFRHNEVIEQTDQNDFVQTALAIAEKIQQGEETLDAHPDVHRDTRIEDVQATADRMGGLAGTLLKNQLRKLAVTRDQLETFLAESRPRTLPPGMKTQVLGNTLPVVLFGIVFLIVGIAIGITALAIGDAENRRVGVVMLVVLPLVGGIMLYFAQRFRWRKVRVCRHGDLVQGVVKDVKRTSTTVNNQRRHHVVFEFDHLGRPHTATVNAFGISVKRAEGSRDRGEPLRILVDPNDHSHILCPELLILWD</sequence>
<keyword evidence="3" id="KW-1185">Reference proteome</keyword>
<name>A0ABP8NWY1_9BACT</name>
<evidence type="ECO:0000313" key="2">
    <source>
        <dbReference type="EMBL" id="GAA4473091.1"/>
    </source>
</evidence>
<evidence type="ECO:0000256" key="1">
    <source>
        <dbReference type="SAM" id="Phobius"/>
    </source>
</evidence>
<organism evidence="2 3">
    <name type="scientific">Novipirellula rosea</name>
    <dbReference type="NCBI Taxonomy" id="1031540"/>
    <lineage>
        <taxon>Bacteria</taxon>
        <taxon>Pseudomonadati</taxon>
        <taxon>Planctomycetota</taxon>
        <taxon>Planctomycetia</taxon>
        <taxon>Pirellulales</taxon>
        <taxon>Pirellulaceae</taxon>
        <taxon>Novipirellula</taxon>
    </lineage>
</organism>
<evidence type="ECO:0000313" key="3">
    <source>
        <dbReference type="Proteomes" id="UP001500840"/>
    </source>
</evidence>
<gene>
    <name evidence="2" type="ORF">GCM10023156_70580</name>
</gene>
<feature type="transmembrane region" description="Helical" evidence="1">
    <location>
        <begin position="257"/>
        <end position="281"/>
    </location>
</feature>
<accession>A0ABP8NWY1</accession>
<reference evidence="3" key="1">
    <citation type="journal article" date="2019" name="Int. J. Syst. Evol. Microbiol.">
        <title>The Global Catalogue of Microorganisms (GCM) 10K type strain sequencing project: providing services to taxonomists for standard genome sequencing and annotation.</title>
        <authorList>
            <consortium name="The Broad Institute Genomics Platform"/>
            <consortium name="The Broad Institute Genome Sequencing Center for Infectious Disease"/>
            <person name="Wu L."/>
            <person name="Ma J."/>
        </authorList>
    </citation>
    <scope>NUCLEOTIDE SEQUENCE [LARGE SCALE GENOMIC DNA]</scope>
    <source>
        <strain evidence="3">JCM 17759</strain>
    </source>
</reference>
<dbReference type="EMBL" id="BAABGA010000120">
    <property type="protein sequence ID" value="GAA4473091.1"/>
    <property type="molecule type" value="Genomic_DNA"/>
</dbReference>
<dbReference type="RefSeq" id="WP_345328424.1">
    <property type="nucleotide sequence ID" value="NZ_BAABGA010000120.1"/>
</dbReference>
<dbReference type="Proteomes" id="UP001500840">
    <property type="component" value="Unassembled WGS sequence"/>
</dbReference>
<comment type="caution">
    <text evidence="2">The sequence shown here is derived from an EMBL/GenBank/DDBJ whole genome shotgun (WGS) entry which is preliminary data.</text>
</comment>
<keyword evidence="1" id="KW-0472">Membrane</keyword>